<evidence type="ECO:0000313" key="3">
    <source>
        <dbReference type="EMBL" id="KAF4753085.1"/>
    </source>
</evidence>
<sequence>TLLVTDANVDNWAGVAISVIQVPNNFLREANVPVLGPFFKDLVDLCRRENIVVDREGYEILCLPAAFDGGSFHSNSFPGSALALTRSSTFRERAAQILFTNRNSGVLAGLVYGVTDNVNTTREWQSAITDFCGAWHSLYSNYISTVEKVLWLPRTSPTVALIDALARECTVSHNENHDEEPNIVNFKVATPEDDVDEEALPNNDTDSDDDDSPSWSDGVKKYLDLPALKTVSSTDPEALQLSTKPGFFWSNGAPGLLLRRIRHDLGGRVVLQVFIPKEFREALVKEMHLESSHGKSPNVASRLSNFCWFPSMRRFAAQVVRRCGSCQLVDPEGQQLPPPGSRKVEAKTWFEVGIDLIGPVRASVGSDSAPVTASLLTVTCAYSSFTAIYPLSGSFKAKDICDGLSVIFNRFGYPVRLRCDRAKAHLSKYMTEYCRLHGLKMKYSAPRAPWTLGWVETRHR</sequence>
<evidence type="ECO:0000256" key="1">
    <source>
        <dbReference type="SAM" id="MobiDB-lite"/>
    </source>
</evidence>
<dbReference type="InterPro" id="IPR050951">
    <property type="entry name" value="Retrovirus_Pol_polyprotein"/>
</dbReference>
<evidence type="ECO:0000259" key="2">
    <source>
        <dbReference type="PROSITE" id="PS50994"/>
    </source>
</evidence>
<feature type="non-terminal residue" evidence="3">
    <location>
        <position position="1"/>
    </location>
</feature>
<dbReference type="Pfam" id="PF17921">
    <property type="entry name" value="Integrase_H2C2"/>
    <property type="match status" value="1"/>
</dbReference>
<dbReference type="EMBL" id="JABANO010005673">
    <property type="protein sequence ID" value="KAF4753085.1"/>
    <property type="molecule type" value="Genomic_DNA"/>
</dbReference>
<dbReference type="AlphaFoldDB" id="A0A7J6U6S1"/>
<protein>
    <recommendedName>
        <fullName evidence="2">Integrase catalytic domain-containing protein</fullName>
    </recommendedName>
</protein>
<accession>A0A7J6U6S1</accession>
<dbReference type="GO" id="GO:0003676">
    <property type="term" value="F:nucleic acid binding"/>
    <property type="evidence" value="ECO:0007669"/>
    <property type="project" value="InterPro"/>
</dbReference>
<dbReference type="PANTHER" id="PTHR37984">
    <property type="entry name" value="PROTEIN CBG26694"/>
    <property type="match status" value="1"/>
</dbReference>
<dbReference type="InterPro" id="IPR001584">
    <property type="entry name" value="Integrase_cat-core"/>
</dbReference>
<feature type="domain" description="Integrase catalytic" evidence="2">
    <location>
        <begin position="334"/>
        <end position="460"/>
    </location>
</feature>
<dbReference type="Gene3D" id="3.30.420.10">
    <property type="entry name" value="Ribonuclease H-like superfamily/Ribonuclease H"/>
    <property type="match status" value="1"/>
</dbReference>
<dbReference type="PROSITE" id="PS50994">
    <property type="entry name" value="INTEGRASE"/>
    <property type="match status" value="1"/>
</dbReference>
<dbReference type="OMA" id="CAYSSFT"/>
<dbReference type="InterPro" id="IPR012337">
    <property type="entry name" value="RNaseH-like_sf"/>
</dbReference>
<reference evidence="3 4" key="1">
    <citation type="submission" date="2020-04" db="EMBL/GenBank/DDBJ databases">
        <title>Perkinsus olseni comparative genomics.</title>
        <authorList>
            <person name="Bogema D.R."/>
        </authorList>
    </citation>
    <scope>NUCLEOTIDE SEQUENCE [LARGE SCALE GENOMIC DNA]</scope>
    <source>
        <strain evidence="3 4">ATCC PRA-207</strain>
    </source>
</reference>
<dbReference type="InterPro" id="IPR036397">
    <property type="entry name" value="RNaseH_sf"/>
</dbReference>
<dbReference type="SUPFAM" id="SSF53098">
    <property type="entry name" value="Ribonuclease H-like"/>
    <property type="match status" value="1"/>
</dbReference>
<dbReference type="Proteomes" id="UP000553632">
    <property type="component" value="Unassembled WGS sequence"/>
</dbReference>
<gene>
    <name evidence="3" type="ORF">FOZ63_009061</name>
</gene>
<keyword evidence="4" id="KW-1185">Reference proteome</keyword>
<evidence type="ECO:0000313" key="4">
    <source>
        <dbReference type="Proteomes" id="UP000553632"/>
    </source>
</evidence>
<dbReference type="PANTHER" id="PTHR37984:SF5">
    <property type="entry name" value="PROTEIN NYNRIN-LIKE"/>
    <property type="match status" value="1"/>
</dbReference>
<feature type="compositionally biased region" description="Acidic residues" evidence="1">
    <location>
        <begin position="196"/>
        <end position="212"/>
    </location>
</feature>
<name>A0A7J6U6S1_PEROL</name>
<dbReference type="InterPro" id="IPR041588">
    <property type="entry name" value="Integrase_H2C2"/>
</dbReference>
<proteinExistence type="predicted"/>
<dbReference type="Pfam" id="PF00665">
    <property type="entry name" value="rve"/>
    <property type="match status" value="1"/>
</dbReference>
<feature type="region of interest" description="Disordered" evidence="1">
    <location>
        <begin position="196"/>
        <end position="215"/>
    </location>
</feature>
<organism evidence="3 4">
    <name type="scientific">Perkinsus olseni</name>
    <name type="common">Perkinsus atlanticus</name>
    <dbReference type="NCBI Taxonomy" id="32597"/>
    <lineage>
        <taxon>Eukaryota</taxon>
        <taxon>Sar</taxon>
        <taxon>Alveolata</taxon>
        <taxon>Perkinsozoa</taxon>
        <taxon>Perkinsea</taxon>
        <taxon>Perkinsida</taxon>
        <taxon>Perkinsidae</taxon>
        <taxon>Perkinsus</taxon>
    </lineage>
</organism>
<dbReference type="GO" id="GO:0015074">
    <property type="term" value="P:DNA integration"/>
    <property type="evidence" value="ECO:0007669"/>
    <property type="project" value="InterPro"/>
</dbReference>
<comment type="caution">
    <text evidence="3">The sequence shown here is derived from an EMBL/GenBank/DDBJ whole genome shotgun (WGS) entry which is preliminary data.</text>
</comment>
<dbReference type="Gene3D" id="1.10.340.70">
    <property type="match status" value="1"/>
</dbReference>
<feature type="non-terminal residue" evidence="3">
    <location>
        <position position="460"/>
    </location>
</feature>